<dbReference type="EMBL" id="AJWY01001273">
    <property type="protein sequence ID" value="EKC80025.1"/>
    <property type="molecule type" value="Genomic_DNA"/>
</dbReference>
<comment type="caution">
    <text evidence="1">The sequence shown here is derived from an EMBL/GenBank/DDBJ whole genome shotgun (WGS) entry which is preliminary data.</text>
</comment>
<sequence>TSPLEPGADGMMEYCACQYVVLGSCEENYRHTVGGVEVCKARFYPETGVKEEHFVLELSPIRLKGWQE</sequence>
<proteinExistence type="predicted"/>
<organism evidence="1">
    <name type="scientific">human gut metagenome</name>
    <dbReference type="NCBI Taxonomy" id="408170"/>
    <lineage>
        <taxon>unclassified sequences</taxon>
        <taxon>metagenomes</taxon>
        <taxon>organismal metagenomes</taxon>
    </lineage>
</organism>
<dbReference type="AlphaFoldDB" id="K1UPE0"/>
<name>K1UPE0_9ZZZZ</name>
<reference evidence="1" key="1">
    <citation type="journal article" date="2013" name="Environ. Microbiol.">
        <title>Microbiota from the distal guts of lean and obese adolescents exhibit partial functional redundancy besides clear differences in community structure.</title>
        <authorList>
            <person name="Ferrer M."/>
            <person name="Ruiz A."/>
            <person name="Lanza F."/>
            <person name="Haange S.B."/>
            <person name="Oberbach A."/>
            <person name="Till H."/>
            <person name="Bargiela R."/>
            <person name="Campoy C."/>
            <person name="Segura M.T."/>
            <person name="Richter M."/>
            <person name="von Bergen M."/>
            <person name="Seifert J."/>
            <person name="Suarez A."/>
        </authorList>
    </citation>
    <scope>NUCLEOTIDE SEQUENCE</scope>
</reference>
<accession>K1UPE0</accession>
<evidence type="ECO:0000313" key="1">
    <source>
        <dbReference type="EMBL" id="EKC80025.1"/>
    </source>
</evidence>
<protein>
    <submittedName>
        <fullName evidence="1">Uncharacterized protein</fullName>
    </submittedName>
</protein>
<feature type="non-terminal residue" evidence="1">
    <location>
        <position position="1"/>
    </location>
</feature>
<gene>
    <name evidence="1" type="ORF">LEA_01823</name>
</gene>